<accession>A0A0F6N507</accession>
<name>A0A0F6N507_BHV4</name>
<evidence type="ECO:0000256" key="6">
    <source>
        <dbReference type="ARBA" id="ARBA00022840"/>
    </source>
</evidence>
<dbReference type="InterPro" id="IPR003840">
    <property type="entry name" value="DNA_helicase_dom"/>
</dbReference>
<sequence length="792" mass="89097">MEDEVGCTVMEEPSVGFILNMTSDAKVRSILEKVKLLSEKTTAPPEMNWYDAEFDPSECPGPFLPFSVYLITGTAGAGKSTSISSLYQSVNCLITGATTVAAQNLSKRLKTYCPTIFNAFGFKSRHINILTRSPPRGQWTSIDHLQHYELNKYWPIISDICKEIRKKKKSGQYSNISNAAFNMLCKMGSPSLWTTNVIVIDEAGTLSSHILSTVVFFYWFYNSWLNTPLYRAGKVPCIVCVGSPTQTDAFQSTYNHIQQRHHISACDNVLSLLITNKILADYIDLNNNWALFINNKRCTDPEFGHMLKLLEYNLPIPDDTMNYIDRFIVPRSKILNPLEYIGWTRLFLSHNEVKAYLSSLHTALAAATNTTGAKLFTCPIVCEIFTGAFQKYKSHVNLDTLTPTEWLNKNLFRLSNYSQFIDQDMTIVSTETSEDSLKITYVTKYVKDSYVSLNGKTKKSTCGFMGPYESFKKVLECETFIDTHAHDQPEFVYSFLNILLYNGMYSFYNQGVKEKNIDYLSKLNQIPIPSNISTPGTTKSDYISDSPEENIEEDRFYYMVQPPPTANAAPLPVLIGYYNALKEIFLLRLSLAIESFGTSFLQKNFVTFTINICIRDGVELTSDATHLFGLLDYASTVESYKLKGYTFLPVNFGRYAGVELSKDLKNKMPNIVVEDSLGFISCLENNVNKLTETLEDGSVFHLCSAGDYGLSSKLAMTIVKAQGISLDKVAISFGNHKNIKLSHVYVAISRATDPECLVIDCNPLKHIPPSTDQNSSNHIVKALHNPKTLLVY</sequence>
<evidence type="ECO:0000256" key="2">
    <source>
        <dbReference type="ARBA" id="ARBA00022705"/>
    </source>
</evidence>
<dbReference type="EMBL" id="MN551084">
    <property type="protein sequence ID" value="QJC19159.1"/>
    <property type="molecule type" value="Genomic_DNA"/>
</dbReference>
<evidence type="ECO:0000256" key="4">
    <source>
        <dbReference type="ARBA" id="ARBA00022801"/>
    </source>
</evidence>
<dbReference type="GO" id="GO:0004386">
    <property type="term" value="F:helicase activity"/>
    <property type="evidence" value="ECO:0007669"/>
    <property type="project" value="UniProtKB-KW"/>
</dbReference>
<keyword evidence="2" id="KW-0235">DNA replication</keyword>
<evidence type="ECO:0000259" key="7">
    <source>
        <dbReference type="Pfam" id="PF02689"/>
    </source>
</evidence>
<keyword evidence="1" id="KW-1048">Host nucleus</keyword>
<dbReference type="EMBL" id="KC999113">
    <property type="protein sequence ID" value="AIA82789.1"/>
    <property type="molecule type" value="Genomic_DNA"/>
</dbReference>
<organismHost>
    <name type="scientific">Bos taurus</name>
    <name type="common">Bovine</name>
    <dbReference type="NCBI Taxonomy" id="9913"/>
</organismHost>
<keyword evidence="5 8" id="KW-0347">Helicase</keyword>
<dbReference type="InterPro" id="IPR027417">
    <property type="entry name" value="P-loop_NTPase"/>
</dbReference>
<evidence type="ECO:0000256" key="5">
    <source>
        <dbReference type="ARBA" id="ARBA00022806"/>
    </source>
</evidence>
<feature type="domain" description="DNA replication helicase" evidence="7">
    <location>
        <begin position="14"/>
        <end position="792"/>
    </location>
</feature>
<protein>
    <submittedName>
        <fullName evidence="8">Helicase</fullName>
    </submittedName>
</protein>
<dbReference type="CDD" id="cd18809">
    <property type="entry name" value="SF1_C_RecD"/>
    <property type="match status" value="1"/>
</dbReference>
<proteinExistence type="inferred from homology"/>
<dbReference type="GO" id="GO:0016787">
    <property type="term" value="F:hydrolase activity"/>
    <property type="evidence" value="ECO:0007669"/>
    <property type="project" value="UniProtKB-KW"/>
</dbReference>
<keyword evidence="6" id="KW-0067">ATP-binding</keyword>
<dbReference type="SUPFAM" id="SSF52540">
    <property type="entry name" value="P-loop containing nucleoside triphosphate hydrolases"/>
    <property type="match status" value="2"/>
</dbReference>
<dbReference type="HAMAP" id="MF_04030">
    <property type="entry name" value="HSV_HELI"/>
    <property type="match status" value="1"/>
</dbReference>
<dbReference type="InterPro" id="IPR034711">
    <property type="entry name" value="HSV_HELI"/>
</dbReference>
<evidence type="ECO:0000313" key="9">
    <source>
        <dbReference type="EMBL" id="QJC19159.1"/>
    </source>
</evidence>
<evidence type="ECO:0000256" key="1">
    <source>
        <dbReference type="ARBA" id="ARBA00022562"/>
    </source>
</evidence>
<reference evidence="8" key="1">
    <citation type="submission" date="2013-05" db="EMBL/GenBank/DDBJ databases">
        <title>Seroprevalence against a Canadian isolate of bovine herpesvirus 4 (BHV4) is higher in various diseases affected bovine dairy herds compared to healthy herds.</title>
        <authorList>
            <person name="Music N."/>
            <person name="Laroche J."/>
            <person name="Tremblay D."/>
            <person name="Mandeville I."/>
            <person name="Bellehumeur C."/>
            <person name="Charette S.J."/>
            <person name="Gagnon C.A."/>
        </authorList>
    </citation>
    <scope>NUCLEOTIDE SEQUENCE</scope>
    <source>
        <strain evidence="8">FMV09-1180503</strain>
    </source>
</reference>
<dbReference type="Gene3D" id="3.40.50.300">
    <property type="entry name" value="P-loop containing nucleotide triphosphate hydrolases"/>
    <property type="match status" value="1"/>
</dbReference>
<organismHost>
    <name type="scientific">Panthera leo</name>
    <name type="common">Lion</name>
    <dbReference type="NCBI Taxonomy" id="9689"/>
</organismHost>
<evidence type="ECO:0000256" key="3">
    <source>
        <dbReference type="ARBA" id="ARBA00022741"/>
    </source>
</evidence>
<dbReference type="Pfam" id="PF02689">
    <property type="entry name" value="Herpes_Helicase"/>
    <property type="match status" value="1"/>
</dbReference>
<dbReference type="GO" id="GO:0005524">
    <property type="term" value="F:ATP binding"/>
    <property type="evidence" value="ECO:0007669"/>
    <property type="project" value="UniProtKB-KW"/>
</dbReference>
<evidence type="ECO:0000313" key="8">
    <source>
        <dbReference type="EMBL" id="AIA82789.1"/>
    </source>
</evidence>
<keyword evidence="3" id="KW-0547">Nucleotide-binding</keyword>
<organismHost>
    <name type="scientific">Felis catus</name>
    <name type="common">Cat</name>
    <name type="synonym">Felis silvestris catus</name>
    <dbReference type="NCBI Taxonomy" id="9685"/>
</organismHost>
<keyword evidence="4" id="KW-0378">Hydrolase</keyword>
<dbReference type="GO" id="GO:0006260">
    <property type="term" value="P:DNA replication"/>
    <property type="evidence" value="ECO:0007669"/>
    <property type="project" value="UniProtKB-KW"/>
</dbReference>
<reference evidence="9" key="2">
    <citation type="submission" date="2019-10" db="EMBL/GenBank/DDBJ databases">
        <title>Experimental infection of calves with contemporary bovine gammaherpesvirus type 4.</title>
        <authorList>
            <person name="Bauermann F."/>
            <person name="Kutish G."/>
            <person name="Diel D."/>
            <person name="Falkenberg S."/>
            <person name="Martins M."/>
            <person name="Flores E."/>
        </authorList>
    </citation>
    <scope>NUCLEOTIDE SEQUENCE</scope>
    <source>
        <strain evidence="9">SD16-49</strain>
    </source>
</reference>
<organism evidence="8">
    <name type="scientific">Bovine herpesvirus 4</name>
    <name type="common">BoHV-4</name>
    <name type="synonym">Movar virus</name>
    <dbReference type="NCBI Taxonomy" id="10385"/>
    <lineage>
        <taxon>Viruses</taxon>
        <taxon>Duplodnaviria</taxon>
        <taxon>Heunggongvirae</taxon>
        <taxon>Peploviricota</taxon>
        <taxon>Herviviricetes</taxon>
        <taxon>Herpesvirales</taxon>
        <taxon>Orthoherpesviridae</taxon>
        <taxon>Gammaherpesvirinae</taxon>
        <taxon>Rhadinovirus</taxon>
        <taxon>Rhadinovirus bovinegamma4</taxon>
    </lineage>
</organism>